<gene>
    <name evidence="4" type="ORF">C0Q70_00067</name>
</gene>
<proteinExistence type="predicted"/>
<accession>A0A2T7PVR4</accession>
<keyword evidence="3" id="KW-0732">Signal</keyword>
<feature type="compositionally biased region" description="Basic residues" evidence="2">
    <location>
        <begin position="42"/>
        <end position="51"/>
    </location>
</feature>
<keyword evidence="5" id="KW-1185">Reference proteome</keyword>
<dbReference type="EMBL" id="PZQS01000001">
    <property type="protein sequence ID" value="PVD37477.1"/>
    <property type="molecule type" value="Genomic_DNA"/>
</dbReference>
<feature type="region of interest" description="Disordered" evidence="2">
    <location>
        <begin position="38"/>
        <end position="88"/>
    </location>
</feature>
<dbReference type="OrthoDB" id="10070859at2759"/>
<feature type="coiled-coil region" evidence="1">
    <location>
        <begin position="197"/>
        <end position="224"/>
    </location>
</feature>
<dbReference type="Proteomes" id="UP000245119">
    <property type="component" value="Linkage Group LG1"/>
</dbReference>
<feature type="chain" id="PRO_5015482945" description="Neogenin C-terminal domain-containing protein" evidence="3">
    <location>
        <begin position="17"/>
        <end position="233"/>
    </location>
</feature>
<organism evidence="4 5">
    <name type="scientific">Pomacea canaliculata</name>
    <name type="common">Golden apple snail</name>
    <dbReference type="NCBI Taxonomy" id="400727"/>
    <lineage>
        <taxon>Eukaryota</taxon>
        <taxon>Metazoa</taxon>
        <taxon>Spiralia</taxon>
        <taxon>Lophotrochozoa</taxon>
        <taxon>Mollusca</taxon>
        <taxon>Gastropoda</taxon>
        <taxon>Caenogastropoda</taxon>
        <taxon>Architaenioglossa</taxon>
        <taxon>Ampullarioidea</taxon>
        <taxon>Ampullariidae</taxon>
        <taxon>Pomacea</taxon>
    </lineage>
</organism>
<sequence>MFIGLGVLLVIVVAVGWKCTPRGHEPLHALLSIGEFSNGGRRERRRPRIHRQRDGNWYGGTDSMPPTYRSRASTHRRPRLSFDDTGGNGGADVADVSFSEPVITAESVQQVIGTGRYQQRHGPIDGRNPSQHTRSASLDLAQTPDTTHHRRGASDHLTNILSLSSQEQSHSSQLGAQAVTVRAQAGYSSDLNQELTLSKSMLESAEVEEVLRDLNERIARSQGNETDEYNTAL</sequence>
<protein>
    <recommendedName>
        <fullName evidence="6">Neogenin C-terminal domain-containing protein</fullName>
    </recommendedName>
</protein>
<comment type="caution">
    <text evidence="4">The sequence shown here is derived from an EMBL/GenBank/DDBJ whole genome shotgun (WGS) entry which is preliminary data.</text>
</comment>
<evidence type="ECO:0000256" key="3">
    <source>
        <dbReference type="SAM" id="SignalP"/>
    </source>
</evidence>
<evidence type="ECO:0000313" key="4">
    <source>
        <dbReference type="EMBL" id="PVD37477.1"/>
    </source>
</evidence>
<dbReference type="STRING" id="400727.A0A2T7PVR4"/>
<keyword evidence="1" id="KW-0175">Coiled coil</keyword>
<evidence type="ECO:0000256" key="1">
    <source>
        <dbReference type="SAM" id="Coils"/>
    </source>
</evidence>
<feature type="signal peptide" evidence="3">
    <location>
        <begin position="1"/>
        <end position="16"/>
    </location>
</feature>
<evidence type="ECO:0008006" key="6">
    <source>
        <dbReference type="Google" id="ProtNLM"/>
    </source>
</evidence>
<evidence type="ECO:0000256" key="2">
    <source>
        <dbReference type="SAM" id="MobiDB-lite"/>
    </source>
</evidence>
<evidence type="ECO:0000313" key="5">
    <source>
        <dbReference type="Proteomes" id="UP000245119"/>
    </source>
</evidence>
<name>A0A2T7PVR4_POMCA</name>
<dbReference type="AlphaFoldDB" id="A0A2T7PVR4"/>
<reference evidence="4 5" key="1">
    <citation type="submission" date="2018-04" db="EMBL/GenBank/DDBJ databases">
        <title>The genome of golden apple snail Pomacea canaliculata provides insight into stress tolerance and invasive adaptation.</title>
        <authorList>
            <person name="Liu C."/>
            <person name="Liu B."/>
            <person name="Ren Y."/>
            <person name="Zhang Y."/>
            <person name="Wang H."/>
            <person name="Li S."/>
            <person name="Jiang F."/>
            <person name="Yin L."/>
            <person name="Zhang G."/>
            <person name="Qian W."/>
            <person name="Fan W."/>
        </authorList>
    </citation>
    <scope>NUCLEOTIDE SEQUENCE [LARGE SCALE GENOMIC DNA]</scope>
    <source>
        <strain evidence="4">SZHN2017</strain>
        <tissue evidence="4">Muscle</tissue>
    </source>
</reference>